<organism evidence="1 2">
    <name type="scientific">Deinococcus marmoris</name>
    <dbReference type="NCBI Taxonomy" id="249408"/>
    <lineage>
        <taxon>Bacteria</taxon>
        <taxon>Thermotogati</taxon>
        <taxon>Deinococcota</taxon>
        <taxon>Deinococci</taxon>
        <taxon>Deinococcales</taxon>
        <taxon>Deinococcaceae</taxon>
        <taxon>Deinococcus</taxon>
    </lineage>
</organism>
<name>A0A1U7P4X3_9DEIO</name>
<dbReference type="RefSeq" id="WP_075830173.1">
    <property type="nucleotide sequence ID" value="NZ_MSTI01000007.1"/>
</dbReference>
<comment type="caution">
    <text evidence="1">The sequence shown here is derived from an EMBL/GenBank/DDBJ whole genome shotgun (WGS) entry which is preliminary data.</text>
</comment>
<evidence type="ECO:0000313" key="1">
    <source>
        <dbReference type="EMBL" id="OLV20221.1"/>
    </source>
</evidence>
<gene>
    <name evidence="1" type="ORF">BOO71_0000691</name>
</gene>
<accession>A0A1U7P4X3</accession>
<keyword evidence="2" id="KW-1185">Reference proteome</keyword>
<evidence type="ECO:0000313" key="2">
    <source>
        <dbReference type="Proteomes" id="UP000186607"/>
    </source>
</evidence>
<proteinExistence type="predicted"/>
<dbReference type="EMBL" id="MSTI01000007">
    <property type="protein sequence ID" value="OLV20221.1"/>
    <property type="molecule type" value="Genomic_DNA"/>
</dbReference>
<dbReference type="OrthoDB" id="67586at2"/>
<protein>
    <recommendedName>
        <fullName evidence="3">Phage protein</fullName>
    </recommendedName>
</protein>
<sequence length="138" mass="15095">MTLDQLLISLGVALARDESGSIASYLNPTPQPAGIYAVVTEQGESETGTGYGYQERTRLVLVMLYGASGNASGKRQLDNLMAWFRRQASSVDRWPGLRIQRVELADATPVMYDAETSSHYAGQRLSVTFIQNTEPPPV</sequence>
<dbReference type="Proteomes" id="UP000186607">
    <property type="component" value="Unassembled WGS sequence"/>
</dbReference>
<evidence type="ECO:0008006" key="3">
    <source>
        <dbReference type="Google" id="ProtNLM"/>
    </source>
</evidence>
<reference evidence="1 2" key="1">
    <citation type="submission" date="2017-01" db="EMBL/GenBank/DDBJ databases">
        <title>Genome Analysis of Deinococcus marmoris KOPRI26562.</title>
        <authorList>
            <person name="Kim J.H."/>
            <person name="Oh H.-M."/>
        </authorList>
    </citation>
    <scope>NUCLEOTIDE SEQUENCE [LARGE SCALE GENOMIC DNA]</scope>
    <source>
        <strain evidence="1 2">KOPRI26562</strain>
    </source>
</reference>
<dbReference type="STRING" id="249408.BOO71_0000691"/>
<dbReference type="AlphaFoldDB" id="A0A1U7P4X3"/>